<evidence type="ECO:0000313" key="2">
    <source>
        <dbReference type="EMBL" id="OGG60030.1"/>
    </source>
</evidence>
<feature type="transmembrane region" description="Helical" evidence="1">
    <location>
        <begin position="12"/>
        <end position="35"/>
    </location>
</feature>
<protein>
    <submittedName>
        <fullName evidence="2">Uncharacterized protein</fullName>
    </submittedName>
</protein>
<name>A0A1F6DFD1_9BACT</name>
<comment type="caution">
    <text evidence="2">The sequence shown here is derived from an EMBL/GenBank/DDBJ whole genome shotgun (WGS) entry which is preliminary data.</text>
</comment>
<dbReference type="AlphaFoldDB" id="A0A1F6DFD1"/>
<keyword evidence="1" id="KW-1133">Transmembrane helix</keyword>
<organism evidence="2 3">
    <name type="scientific">Candidatus Kaiserbacteria bacterium RIFCSPHIGHO2_02_FULL_50_50</name>
    <dbReference type="NCBI Taxonomy" id="1798492"/>
    <lineage>
        <taxon>Bacteria</taxon>
        <taxon>Candidatus Kaiseribacteriota</taxon>
    </lineage>
</organism>
<keyword evidence="1" id="KW-0472">Membrane</keyword>
<gene>
    <name evidence="2" type="ORF">A3C89_03955</name>
</gene>
<dbReference type="EMBL" id="MFLF01000011">
    <property type="protein sequence ID" value="OGG60030.1"/>
    <property type="molecule type" value="Genomic_DNA"/>
</dbReference>
<sequence length="273" mass="30360">MYSRFIICARALVILFACIGIVTTTIFLAMQFGWLNVRGGIAARNAFFENARASSTLERKQPAATSPWYDTDEWHTVAAGLEKDKSVILHVAEETGVSARLIAAVAVPEQLRFFTANREVFKRYFEPFKLLGTLSQFSLGVTGIKPETAERIESYANDPESEFYPGEKIAALMPPSDDEARFLRLTDEDDHYYQYLYTALFIAEIQAQWKKAGHADVLTPGVITTLFNIGFDRSNPNAKPEVGGAPIELGGATYTYGELGASFYESTELPVFH</sequence>
<evidence type="ECO:0000313" key="3">
    <source>
        <dbReference type="Proteomes" id="UP000178794"/>
    </source>
</evidence>
<keyword evidence="1" id="KW-0812">Transmembrane</keyword>
<reference evidence="2 3" key="1">
    <citation type="journal article" date="2016" name="Nat. Commun.">
        <title>Thousands of microbial genomes shed light on interconnected biogeochemical processes in an aquifer system.</title>
        <authorList>
            <person name="Anantharaman K."/>
            <person name="Brown C.T."/>
            <person name="Hug L.A."/>
            <person name="Sharon I."/>
            <person name="Castelle C.J."/>
            <person name="Probst A.J."/>
            <person name="Thomas B.C."/>
            <person name="Singh A."/>
            <person name="Wilkins M.J."/>
            <person name="Karaoz U."/>
            <person name="Brodie E.L."/>
            <person name="Williams K.H."/>
            <person name="Hubbard S.S."/>
            <person name="Banfield J.F."/>
        </authorList>
    </citation>
    <scope>NUCLEOTIDE SEQUENCE [LARGE SCALE GENOMIC DNA]</scope>
</reference>
<proteinExistence type="predicted"/>
<evidence type="ECO:0000256" key="1">
    <source>
        <dbReference type="SAM" id="Phobius"/>
    </source>
</evidence>
<accession>A0A1F6DFD1</accession>
<dbReference type="Proteomes" id="UP000178794">
    <property type="component" value="Unassembled WGS sequence"/>
</dbReference>